<protein>
    <submittedName>
        <fullName evidence="2">Uncharacterized protein</fullName>
    </submittedName>
</protein>
<keyword evidence="1" id="KW-0175">Coiled coil</keyword>
<dbReference type="Proteomes" id="UP000636811">
    <property type="component" value="Unassembled WGS sequence"/>
</dbReference>
<dbReference type="RefSeq" id="WP_195812728.1">
    <property type="nucleotide sequence ID" value="NZ_JADOBI010000001.1"/>
</dbReference>
<accession>A0ABS0E1L7</accession>
<name>A0ABS0E1L7_9GAMM</name>
<reference evidence="2 3" key="1">
    <citation type="submission" date="2020-11" db="EMBL/GenBank/DDBJ databases">
        <title>Taxonomic investigation of Rahnella strains.</title>
        <authorList>
            <person name="Lee S.D."/>
        </authorList>
    </citation>
    <scope>NUCLEOTIDE SEQUENCE [LARGE SCALE GENOMIC DNA]</scope>
    <source>
        <strain evidence="2 3">SAP-17</strain>
    </source>
</reference>
<proteinExistence type="predicted"/>
<evidence type="ECO:0000313" key="3">
    <source>
        <dbReference type="Proteomes" id="UP000636811"/>
    </source>
</evidence>
<evidence type="ECO:0000256" key="1">
    <source>
        <dbReference type="SAM" id="Coils"/>
    </source>
</evidence>
<keyword evidence="3" id="KW-1185">Reference proteome</keyword>
<gene>
    <name evidence="2" type="ORF">IV433_01490</name>
</gene>
<feature type="coiled-coil region" evidence="1">
    <location>
        <begin position="6"/>
        <end position="33"/>
    </location>
</feature>
<comment type="caution">
    <text evidence="2">The sequence shown here is derived from an EMBL/GenBank/DDBJ whole genome shotgun (WGS) entry which is preliminary data.</text>
</comment>
<evidence type="ECO:0000313" key="2">
    <source>
        <dbReference type="EMBL" id="MBF7978078.1"/>
    </source>
</evidence>
<dbReference type="EMBL" id="JADOBI010000001">
    <property type="protein sequence ID" value="MBF7978078.1"/>
    <property type="molecule type" value="Genomic_DNA"/>
</dbReference>
<sequence>MRHSSYDYIRDQHEDLDAAIERVEENLRQRTMKIAETYPETPLEFTDKSKLTAQQIHALDNEWAQDEYAKFIDAISSHEAHGRISKMESAA</sequence>
<organism evidence="2 3">
    <name type="scientific">Rahnella laticis</name>
    <dbReference type="NCBI Taxonomy" id="2787622"/>
    <lineage>
        <taxon>Bacteria</taxon>
        <taxon>Pseudomonadati</taxon>
        <taxon>Pseudomonadota</taxon>
        <taxon>Gammaproteobacteria</taxon>
        <taxon>Enterobacterales</taxon>
        <taxon>Yersiniaceae</taxon>
        <taxon>Rahnella</taxon>
    </lineage>
</organism>